<protein>
    <submittedName>
        <fullName evidence="2">2-oxopent-4-dienoate hydratase</fullName>
    </submittedName>
</protein>
<name>C0KGM6_9BURK</name>
<proteinExistence type="predicted"/>
<accession>C0KGM6</accession>
<organism evidence="2">
    <name type="scientific">Diaphorobacter sp. PCA039</name>
    <dbReference type="NCBI Taxonomy" id="266831"/>
    <lineage>
        <taxon>Bacteria</taxon>
        <taxon>Pseudomonadati</taxon>
        <taxon>Pseudomonadota</taxon>
        <taxon>Betaproteobacteria</taxon>
        <taxon>Burkholderiales</taxon>
        <taxon>Comamonadaceae</taxon>
        <taxon>Diaphorobacter</taxon>
    </lineage>
</organism>
<evidence type="ECO:0000256" key="1">
    <source>
        <dbReference type="SAM" id="MobiDB-lite"/>
    </source>
</evidence>
<feature type="region of interest" description="Disordered" evidence="1">
    <location>
        <begin position="1"/>
        <end position="38"/>
    </location>
</feature>
<gene>
    <name evidence="2" type="primary">pcaG</name>
</gene>
<dbReference type="EMBL" id="FJ601374">
    <property type="protein sequence ID" value="ACN62969.1"/>
    <property type="molecule type" value="Genomic_DNA"/>
</dbReference>
<dbReference type="AlphaFoldDB" id="C0KGM6"/>
<evidence type="ECO:0000313" key="2">
    <source>
        <dbReference type="EMBL" id="ACN62969.1"/>
    </source>
</evidence>
<feature type="compositionally biased region" description="Low complexity" evidence="1">
    <location>
        <begin position="1"/>
        <end position="21"/>
    </location>
</feature>
<sequence>MSDEANGAAANAADGHAQVVASSHRHHDPERARQDHLASLQRDAVRAQRVGQPGHGIGRVAQGCGARAGGNDVAVFLQHHAAGAQIDIARVHQAVAQHEHAARCVVGHGVLDLDLPVAHARIDDLEAGHHAFGGGQHIGGSDAGAFERLFQHEGNFALGLGLDQRVGLDGLAFVEDHAVGQPAKVRLEHAQHVHHGLGGHANFFAHHFFTGSQAAGQHFLLDGVGVVDGDVGVAVGQGLQHPALRQGLVQLVAQLFDQGRGHGHEDSLDKDVRKIGQG</sequence>
<reference evidence="2" key="1">
    <citation type="journal article" date="2010" name="World J. Microbiol. Biotechnol.">
        <title>A novel degradation pathway of chloroaniline in Diaphorobacter sp. PCA039 entails initial hydroxylation.</title>
        <authorList>
            <person name="Zhang T."/>
            <person name="Ren H.F."/>
            <person name="Liu Y."/>
            <person name="Zhu B.L."/>
            <person name="Liu Z.P."/>
            <person name="Liu S.J."/>
        </authorList>
    </citation>
    <scope>NUCLEOTIDE SEQUENCE</scope>
    <source>
        <strain evidence="2">PCA039</strain>
    </source>
</reference>
<feature type="compositionally biased region" description="Basic and acidic residues" evidence="1">
    <location>
        <begin position="27"/>
        <end position="36"/>
    </location>
</feature>